<keyword evidence="7" id="KW-0677">Repeat</keyword>
<dbReference type="PROSITE" id="PS01353">
    <property type="entry name" value="HEMATOPO_REC_L_F2"/>
    <property type="match status" value="1"/>
</dbReference>
<feature type="signal peptide" evidence="17">
    <location>
        <begin position="1"/>
        <end position="28"/>
    </location>
</feature>
<protein>
    <recommendedName>
        <fullName evidence="4">Leptin receptor</fullName>
    </recommendedName>
    <alternativeName>
        <fullName evidence="13">OB receptor</fullName>
    </alternativeName>
</protein>
<evidence type="ECO:0000256" key="10">
    <source>
        <dbReference type="ARBA" id="ARBA00023157"/>
    </source>
</evidence>
<dbReference type="SMART" id="SM00060">
    <property type="entry name" value="FN3"/>
    <property type="match status" value="3"/>
</dbReference>
<feature type="domain" description="Fibronectin type-III" evidence="18">
    <location>
        <begin position="317"/>
        <end position="412"/>
    </location>
</feature>
<keyword evidence="8 16" id="KW-1133">Transmembrane helix</keyword>
<organism evidence="19 20">
    <name type="scientific">Perca fluviatilis</name>
    <name type="common">European perch</name>
    <dbReference type="NCBI Taxonomy" id="8168"/>
    <lineage>
        <taxon>Eukaryota</taxon>
        <taxon>Metazoa</taxon>
        <taxon>Chordata</taxon>
        <taxon>Craniata</taxon>
        <taxon>Vertebrata</taxon>
        <taxon>Euteleostomi</taxon>
        <taxon>Actinopterygii</taxon>
        <taxon>Neopterygii</taxon>
        <taxon>Teleostei</taxon>
        <taxon>Neoteleostei</taxon>
        <taxon>Acanthomorphata</taxon>
        <taxon>Eupercaria</taxon>
        <taxon>Perciformes</taxon>
        <taxon>Percoidei</taxon>
        <taxon>Percidae</taxon>
        <taxon>Percinae</taxon>
        <taxon>Perca</taxon>
    </lineage>
</organism>
<name>A0A6A5E8W3_PERFL</name>
<dbReference type="AlphaFoldDB" id="A0A6A5E8W3"/>
<evidence type="ECO:0000256" key="6">
    <source>
        <dbReference type="ARBA" id="ARBA00022729"/>
    </source>
</evidence>
<dbReference type="CDD" id="cd00063">
    <property type="entry name" value="FN3"/>
    <property type="match status" value="2"/>
</dbReference>
<evidence type="ECO:0000256" key="4">
    <source>
        <dbReference type="ARBA" id="ARBA00019169"/>
    </source>
</evidence>
<evidence type="ECO:0000256" key="5">
    <source>
        <dbReference type="ARBA" id="ARBA00022692"/>
    </source>
</evidence>
<comment type="subunit">
    <text evidence="14">Present as a mixture of monomers and dimers. The phosphorylated receptor binds a number of SH2 domain-containing proteins such as JAK2, STAT3, PTPN11, and SOCS3. Interaction with SOCS3 inhibits JAK/STAT signaling and MAPK cascade.</text>
</comment>
<evidence type="ECO:0000256" key="16">
    <source>
        <dbReference type="SAM" id="Phobius"/>
    </source>
</evidence>
<evidence type="ECO:0000259" key="18">
    <source>
        <dbReference type="PROSITE" id="PS50853"/>
    </source>
</evidence>
<dbReference type="PANTHER" id="PTHR48423">
    <property type="entry name" value="INTERLEUKIN-27 RECEPTOR SUBUNIT ALPHA"/>
    <property type="match status" value="1"/>
</dbReference>
<evidence type="ECO:0000256" key="15">
    <source>
        <dbReference type="SAM" id="MobiDB-lite"/>
    </source>
</evidence>
<reference evidence="19 20" key="1">
    <citation type="submission" date="2019-06" db="EMBL/GenBank/DDBJ databases">
        <title>A chromosome-scale genome assembly of the European perch, Perca fluviatilis.</title>
        <authorList>
            <person name="Roques C."/>
            <person name="Zahm M."/>
            <person name="Cabau C."/>
            <person name="Klopp C."/>
            <person name="Bouchez O."/>
            <person name="Donnadieu C."/>
            <person name="Kuhl H."/>
            <person name="Gislard M."/>
            <person name="Guendouz S."/>
            <person name="Journot L."/>
            <person name="Haffray P."/>
            <person name="Bestin A."/>
            <person name="Morvezen R."/>
            <person name="Feron R."/>
            <person name="Wen M."/>
            <person name="Jouanno E."/>
            <person name="Herpin A."/>
            <person name="Schartl M."/>
            <person name="Postlethwait J."/>
            <person name="Schaerlinger B."/>
            <person name="Chardard D."/>
            <person name="Lecocq T."/>
            <person name="Poncet C."/>
            <person name="Jaffrelo L."/>
            <person name="Lampietro C."/>
            <person name="Guiguen Y."/>
        </authorList>
    </citation>
    <scope>NUCLEOTIDE SEQUENCE [LARGE SCALE GENOMIC DNA]</scope>
    <source>
        <tissue evidence="19">Blood</tissue>
    </source>
</reference>
<dbReference type="InterPro" id="IPR003529">
    <property type="entry name" value="Hematopoietin_rcpt_Gp130_CS"/>
</dbReference>
<dbReference type="Proteomes" id="UP000465112">
    <property type="component" value="Chromosome 17"/>
</dbReference>
<proteinExistence type="inferred from homology"/>
<evidence type="ECO:0000256" key="7">
    <source>
        <dbReference type="ARBA" id="ARBA00022737"/>
    </source>
</evidence>
<comment type="similarity">
    <text evidence="3">Belongs to the type I cytokine receptor family. Type 2 subfamily.</text>
</comment>
<dbReference type="GO" id="GO:0016323">
    <property type="term" value="C:basolateral plasma membrane"/>
    <property type="evidence" value="ECO:0007669"/>
    <property type="project" value="UniProtKB-SubCell"/>
</dbReference>
<keyword evidence="9 16" id="KW-0472">Membrane</keyword>
<evidence type="ECO:0000256" key="14">
    <source>
        <dbReference type="ARBA" id="ARBA00046724"/>
    </source>
</evidence>
<evidence type="ECO:0000256" key="9">
    <source>
        <dbReference type="ARBA" id="ARBA00023136"/>
    </source>
</evidence>
<keyword evidence="6 17" id="KW-0732">Signal</keyword>
<feature type="chain" id="PRO_5025544639" description="Leptin receptor" evidence="17">
    <location>
        <begin position="29"/>
        <end position="909"/>
    </location>
</feature>
<feature type="domain" description="Fibronectin type-III" evidence="18">
    <location>
        <begin position="413"/>
        <end position="508"/>
    </location>
</feature>
<keyword evidence="12" id="KW-0325">Glycoprotein</keyword>
<dbReference type="GO" id="GO:0004896">
    <property type="term" value="F:cytokine receptor activity"/>
    <property type="evidence" value="ECO:0007669"/>
    <property type="project" value="InterPro"/>
</dbReference>
<dbReference type="InterPro" id="IPR013783">
    <property type="entry name" value="Ig-like_fold"/>
</dbReference>
<dbReference type="PROSITE" id="PS50853">
    <property type="entry name" value="FN3"/>
    <property type="match status" value="2"/>
</dbReference>
<evidence type="ECO:0000256" key="12">
    <source>
        <dbReference type="ARBA" id="ARBA00023180"/>
    </source>
</evidence>
<dbReference type="PANTHER" id="PTHR48423:SF1">
    <property type="entry name" value="INTERLEUKIN-27 RECEPTOR SUBUNIT ALPHA"/>
    <property type="match status" value="1"/>
</dbReference>
<evidence type="ECO:0000256" key="8">
    <source>
        <dbReference type="ARBA" id="ARBA00022989"/>
    </source>
</evidence>
<feature type="region of interest" description="Disordered" evidence="15">
    <location>
        <begin position="866"/>
        <end position="894"/>
    </location>
</feature>
<dbReference type="InterPro" id="IPR048497">
    <property type="entry name" value="LIF-R-like_Ig-like"/>
</dbReference>
<dbReference type="InterPro" id="IPR003961">
    <property type="entry name" value="FN3_dom"/>
</dbReference>
<evidence type="ECO:0000256" key="1">
    <source>
        <dbReference type="ARBA" id="ARBA00004187"/>
    </source>
</evidence>
<dbReference type="SUPFAM" id="SSF49265">
    <property type="entry name" value="Fibronectin type III"/>
    <property type="match status" value="4"/>
</dbReference>
<comment type="caution">
    <text evidence="19">The sequence shown here is derived from an EMBL/GenBank/DDBJ whole genome shotgun (WGS) entry which is preliminary data.</text>
</comment>
<evidence type="ECO:0000256" key="17">
    <source>
        <dbReference type="SAM" id="SignalP"/>
    </source>
</evidence>
<evidence type="ECO:0000256" key="11">
    <source>
        <dbReference type="ARBA" id="ARBA00023170"/>
    </source>
</evidence>
<evidence type="ECO:0000256" key="2">
    <source>
        <dbReference type="ARBA" id="ARBA00004479"/>
    </source>
</evidence>
<keyword evidence="20" id="KW-1185">Reference proteome</keyword>
<accession>A0A6A5E8W3</accession>
<evidence type="ECO:0000256" key="13">
    <source>
        <dbReference type="ARBA" id="ARBA00031601"/>
    </source>
</evidence>
<dbReference type="InterPro" id="IPR052672">
    <property type="entry name" value="Type1_Cytokine_Rcpt_Type2"/>
</dbReference>
<evidence type="ECO:0000313" key="19">
    <source>
        <dbReference type="EMBL" id="KAF1377170.1"/>
    </source>
</evidence>
<evidence type="ECO:0000313" key="20">
    <source>
        <dbReference type="Proteomes" id="UP000465112"/>
    </source>
</evidence>
<sequence length="909" mass="101620">MVLVKGIMMIPWLLLVSLFCKSTQDGNGQESGVLHCGAQNLKLTNSSQMILLTWEDTPSCSTVQDVLIYELEVLIADKKEHYDEVAVTPDQIGSTHSWNWKSYLALECASHSVRLRSRYKNHTSQWNQETLPGLETSKAEVYPKGKHFQVGSTATFCCVLPAGDVFDKMSLPEYSSADMNTTRISNQTYALTVHLNQASKYSCTDVKCELNPDVVYGACAYIGYPPNVTDLQCETRDLQSVDCHWTDKDSSLPFKSVTEYHLLESPTICAKWPETTCSQEVRVDARERNWTLTASNPLGEVKLSDTADLTKRVHMFPPEGVTALSVNARNVSLEWKWTVQQYYNLSLICQVNINNHGENTISEYFGVGLKFAVLNDLIPNWTYNVAIRCRTAQHFWKWSSWSTNVNFHTKGDVPDALDVWMQVMDNQIITIWKMPLANQSHGHIEDYEVTWTKTTERERQNRTKVAPNNFSLALSLDTTVGHIVTVTARNINGSSAPSTITIPSSNPDGTRVNTSLIIGSSGSFNLSWSASPTASCGYIVDWCSTLGNCTVEWLKVSPNQTNASIFSKNFKDGLRYTLSVYACTQGAPVLLQRREGYVGEKKIQDGLFKSVKGQQQDWDYEVSWEPISRREQTAFIQGYVLYCLDNNNNKVINFSTDNPEANSLTARNLKNGSYIFTVKARTAVGECGATSITATLNLLTDNLIGTVFISLAAVFGLLSLITIVCYRHWTCIKDTVYPPIPKPVLTSTGEHGCRNFQVDQCHYSEADIMDVPELYCRAGTPINGFVSQENMPFVFSQTPKGYYNQPLKKFTPPPLTLPSTAIPSQPGLPSSPFRREFPNASYNLIMQPGNQQSNFCPELQEGMSLERSSDGYQPHGHPETFTTNQTEEDPDTPMSCVSTYILLPQSSSR</sequence>
<dbReference type="PROSITE" id="PS01355">
    <property type="entry name" value="HEMATOPO_REC_S_F1"/>
    <property type="match status" value="1"/>
</dbReference>
<dbReference type="EMBL" id="VHII01000017">
    <property type="protein sequence ID" value="KAF1377170.1"/>
    <property type="molecule type" value="Genomic_DNA"/>
</dbReference>
<gene>
    <name evidence="19" type="ORF">PFLUV_G00197820</name>
</gene>
<dbReference type="OrthoDB" id="6382334at2759"/>
<comment type="subcellular location">
    <subcellularLocation>
        <location evidence="1">Basolateral cell membrane</location>
    </subcellularLocation>
    <subcellularLocation>
        <location evidence="2">Membrane</location>
        <topology evidence="2">Single-pass type I membrane protein</topology>
    </subcellularLocation>
</comment>
<dbReference type="InterPro" id="IPR003531">
    <property type="entry name" value="Hempt_rcpt_S_F1_CS"/>
</dbReference>
<dbReference type="InterPro" id="IPR036116">
    <property type="entry name" value="FN3_sf"/>
</dbReference>
<feature type="transmembrane region" description="Helical" evidence="16">
    <location>
        <begin position="703"/>
        <end position="726"/>
    </location>
</feature>
<evidence type="ECO:0000256" key="3">
    <source>
        <dbReference type="ARBA" id="ARBA00008921"/>
    </source>
</evidence>
<dbReference type="Pfam" id="PF21177">
    <property type="entry name" value="LIF-R_Ig-like"/>
    <property type="match status" value="1"/>
</dbReference>
<dbReference type="Pfam" id="PF17971">
    <property type="entry name" value="LIFR_D2"/>
    <property type="match status" value="1"/>
</dbReference>
<keyword evidence="10" id="KW-1015">Disulfide bond</keyword>
<dbReference type="InterPro" id="IPR040817">
    <property type="entry name" value="LIFR_D2"/>
</dbReference>
<keyword evidence="11" id="KW-0675">Receptor</keyword>
<dbReference type="Gene3D" id="2.60.40.10">
    <property type="entry name" value="Immunoglobulins"/>
    <property type="match status" value="7"/>
</dbReference>
<keyword evidence="5 16" id="KW-0812">Transmembrane</keyword>
<dbReference type="Pfam" id="PF25552">
    <property type="entry name" value="LIFR_D4"/>
    <property type="match status" value="1"/>
</dbReference>